<reference evidence="2 3" key="1">
    <citation type="journal article" date="2013" name="Curr. Biol.">
        <title>The Genome of the Foraminiferan Reticulomyxa filosa.</title>
        <authorList>
            <person name="Glockner G."/>
            <person name="Hulsmann N."/>
            <person name="Schleicher M."/>
            <person name="Noegel A.A."/>
            <person name="Eichinger L."/>
            <person name="Gallinger C."/>
            <person name="Pawlowski J."/>
            <person name="Sierra R."/>
            <person name="Euteneuer U."/>
            <person name="Pillet L."/>
            <person name="Moustafa A."/>
            <person name="Platzer M."/>
            <person name="Groth M."/>
            <person name="Szafranski K."/>
            <person name="Schliwa M."/>
        </authorList>
    </citation>
    <scope>NUCLEOTIDE SEQUENCE [LARGE SCALE GENOMIC DNA]</scope>
</reference>
<dbReference type="EMBL" id="ASPP01029120">
    <property type="protein sequence ID" value="ETO04632.1"/>
    <property type="molecule type" value="Genomic_DNA"/>
</dbReference>
<evidence type="ECO:0000256" key="1">
    <source>
        <dbReference type="SAM" id="Phobius"/>
    </source>
</evidence>
<organism evidence="2 3">
    <name type="scientific">Reticulomyxa filosa</name>
    <dbReference type="NCBI Taxonomy" id="46433"/>
    <lineage>
        <taxon>Eukaryota</taxon>
        <taxon>Sar</taxon>
        <taxon>Rhizaria</taxon>
        <taxon>Retaria</taxon>
        <taxon>Foraminifera</taxon>
        <taxon>Monothalamids</taxon>
        <taxon>Reticulomyxidae</taxon>
        <taxon>Reticulomyxa</taxon>
    </lineage>
</organism>
<keyword evidence="1" id="KW-1133">Transmembrane helix</keyword>
<protein>
    <submittedName>
        <fullName evidence="2">Uncharacterized protein</fullName>
    </submittedName>
</protein>
<keyword evidence="1" id="KW-0472">Membrane</keyword>
<gene>
    <name evidence="2" type="ORF">RFI_32764</name>
</gene>
<dbReference type="AlphaFoldDB" id="X6LU15"/>
<keyword evidence="1" id="KW-0812">Transmembrane</keyword>
<comment type="caution">
    <text evidence="2">The sequence shown here is derived from an EMBL/GenBank/DDBJ whole genome shotgun (WGS) entry which is preliminary data.</text>
</comment>
<dbReference type="Proteomes" id="UP000023152">
    <property type="component" value="Unassembled WGS sequence"/>
</dbReference>
<feature type="non-terminal residue" evidence="2">
    <location>
        <position position="1"/>
    </location>
</feature>
<keyword evidence="3" id="KW-1185">Reference proteome</keyword>
<feature type="transmembrane region" description="Helical" evidence="1">
    <location>
        <begin position="29"/>
        <end position="50"/>
    </location>
</feature>
<sequence length="141" mass="16166">DSIISCAISSLSRRVNQEDRSVFPPRLCLILNSLKSFVFVFCFVSIILFLKARQRSKKKKIKNFENLLIKSGQFDECVELDVVIECLVFVTGATFSVFFSAKVFAKILFRENKLLTATVHNDWCEKKIWPGDSCMPRGHSH</sequence>
<name>X6LU15_RETFI</name>
<accession>X6LU15</accession>
<proteinExistence type="predicted"/>
<evidence type="ECO:0000313" key="2">
    <source>
        <dbReference type="EMBL" id="ETO04632.1"/>
    </source>
</evidence>
<evidence type="ECO:0000313" key="3">
    <source>
        <dbReference type="Proteomes" id="UP000023152"/>
    </source>
</evidence>